<dbReference type="GeneID" id="16194015"/>
<organism evidence="1 2">
    <name type="scientific">Halogranum tailed virus 1</name>
    <dbReference type="NCBI Taxonomy" id="1273749"/>
    <lineage>
        <taxon>Viruses</taxon>
        <taxon>Duplodnaviria</taxon>
        <taxon>Heunggongvirae</taxon>
        <taxon>Uroviricota</taxon>
        <taxon>Caudoviricetes</taxon>
        <taxon>Thumleimavirales</taxon>
        <taxon>Halomagnusviridae</taxon>
        <taxon>Hagravirus</taxon>
        <taxon>Hagravirus capitaneum</taxon>
        <taxon>Hagravirus HGTV1</taxon>
    </lineage>
</organism>
<protein>
    <submittedName>
        <fullName evidence="1">Uncharacterized protein</fullName>
    </submittedName>
</protein>
<dbReference type="KEGG" id="vg:16194015"/>
<gene>
    <name evidence="1" type="primary">78</name>
    <name evidence="1" type="ORF">HGTV1_78</name>
</gene>
<dbReference type="RefSeq" id="YP_008059275.1">
    <property type="nucleotide sequence ID" value="NC_021328.1"/>
</dbReference>
<keyword evidence="2" id="KW-1185">Reference proteome</keyword>
<dbReference type="Proteomes" id="UP000202786">
    <property type="component" value="Segment"/>
</dbReference>
<dbReference type="EMBL" id="KC292026">
    <property type="protein sequence ID" value="AGM11397.1"/>
    <property type="molecule type" value="Genomic_DNA"/>
</dbReference>
<evidence type="ECO:0000313" key="2">
    <source>
        <dbReference type="Proteomes" id="UP000202786"/>
    </source>
</evidence>
<proteinExistence type="predicted"/>
<reference evidence="1 2" key="1">
    <citation type="submission" date="2012-12" db="EMBL/GenBank/DDBJ databases">
        <authorList>
            <person name="Sencilo A."/>
            <person name="Jacobs-Sera D."/>
            <person name="Russell D.A."/>
            <person name="Ko C."/>
            <person name="Atanasova N."/>
            <person name="Osterlund E."/>
            <person name="Oksanen H.M."/>
            <person name="Bamford D.H."/>
            <person name="Hatfull G.F."/>
            <person name="Roine E."/>
            <person name="Hendrix R.W."/>
        </authorList>
    </citation>
    <scope>NUCLEOTIDE SEQUENCE [LARGE SCALE GENOMIC DNA]</scope>
</reference>
<evidence type="ECO:0000313" key="1">
    <source>
        <dbReference type="EMBL" id="AGM11397.1"/>
    </source>
</evidence>
<name>R4TL63_9CAUD</name>
<sequence length="96" mass="11279">MTLGTRSELNEQIKQVEAYGYKRSYFPITWNGHHIVLLHNDVHETDDGRIYFHLNLYCKNCHREEGIRGTVKPSHEIHVQTIKLIPLGRYFLNGCN</sequence>
<accession>R4TL63</accession>